<dbReference type="InterPro" id="IPR013209">
    <property type="entry name" value="LNS2"/>
</dbReference>
<dbReference type="PANTHER" id="PTHR12181">
    <property type="entry name" value="LIPIN"/>
    <property type="match status" value="1"/>
</dbReference>
<evidence type="ECO:0000256" key="4">
    <source>
        <dbReference type="ARBA" id="ARBA00022553"/>
    </source>
</evidence>
<dbReference type="InterPro" id="IPR023214">
    <property type="entry name" value="HAD_sf"/>
</dbReference>
<protein>
    <recommendedName>
        <fullName evidence="3">phosphatidate phosphatase</fullName>
        <ecNumber evidence="3">3.1.3.4</ecNumber>
    </recommendedName>
</protein>
<dbReference type="InterPro" id="IPR031703">
    <property type="entry name" value="Lipin_mid"/>
</dbReference>
<feature type="compositionally biased region" description="Polar residues" evidence="6">
    <location>
        <begin position="153"/>
        <end position="186"/>
    </location>
</feature>
<feature type="region of interest" description="Disordered" evidence="6">
    <location>
        <begin position="562"/>
        <end position="581"/>
    </location>
</feature>
<feature type="compositionally biased region" description="Low complexity" evidence="6">
    <location>
        <begin position="487"/>
        <end position="496"/>
    </location>
</feature>
<feature type="compositionally biased region" description="Basic and acidic residues" evidence="6">
    <location>
        <begin position="308"/>
        <end position="320"/>
    </location>
</feature>
<dbReference type="Pfam" id="PF08235">
    <property type="entry name" value="LNS2"/>
    <property type="match status" value="1"/>
</dbReference>
<dbReference type="Gene3D" id="3.40.50.1000">
    <property type="entry name" value="HAD superfamily/HAD-like"/>
    <property type="match status" value="1"/>
</dbReference>
<dbReference type="HOGENOM" id="CLU_002546_2_1_1"/>
<feature type="region of interest" description="Disordered" evidence="6">
    <location>
        <begin position="111"/>
        <end position="193"/>
    </location>
</feature>
<comment type="similarity">
    <text evidence="2">Belongs to the lipin family.</text>
</comment>
<evidence type="ECO:0000256" key="5">
    <source>
        <dbReference type="ARBA" id="ARBA00022801"/>
    </source>
</evidence>
<name>A0A0C3E2L6_9AGAM</name>
<dbReference type="EMBL" id="KN822014">
    <property type="protein sequence ID" value="KIM67045.1"/>
    <property type="molecule type" value="Genomic_DNA"/>
</dbReference>
<dbReference type="InterPro" id="IPR031315">
    <property type="entry name" value="LNS2/PITP"/>
</dbReference>
<organism evidence="8 9">
    <name type="scientific">Scleroderma citrinum Foug A</name>
    <dbReference type="NCBI Taxonomy" id="1036808"/>
    <lineage>
        <taxon>Eukaryota</taxon>
        <taxon>Fungi</taxon>
        <taxon>Dikarya</taxon>
        <taxon>Basidiomycota</taxon>
        <taxon>Agaricomycotina</taxon>
        <taxon>Agaricomycetes</taxon>
        <taxon>Agaricomycetidae</taxon>
        <taxon>Boletales</taxon>
        <taxon>Sclerodermatineae</taxon>
        <taxon>Sclerodermataceae</taxon>
        <taxon>Scleroderma</taxon>
    </lineage>
</organism>
<dbReference type="InterPro" id="IPR026058">
    <property type="entry name" value="LIPIN"/>
</dbReference>
<dbReference type="GO" id="GO:0009062">
    <property type="term" value="P:fatty acid catabolic process"/>
    <property type="evidence" value="ECO:0007669"/>
    <property type="project" value="TreeGrafter"/>
</dbReference>
<keyword evidence="9" id="KW-1185">Reference proteome</keyword>
<dbReference type="InParanoid" id="A0A0C3E2L6"/>
<accession>A0A0C3E2L6</accession>
<evidence type="ECO:0000256" key="6">
    <source>
        <dbReference type="SAM" id="MobiDB-lite"/>
    </source>
</evidence>
<feature type="compositionally biased region" description="Acidic residues" evidence="6">
    <location>
        <begin position="1003"/>
        <end position="1049"/>
    </location>
</feature>
<proteinExistence type="inferred from homology"/>
<keyword evidence="5" id="KW-0378">Hydrolase</keyword>
<feature type="region of interest" description="Disordered" evidence="6">
    <location>
        <begin position="207"/>
        <end position="271"/>
    </location>
</feature>
<feature type="compositionally biased region" description="Basic and acidic residues" evidence="6">
    <location>
        <begin position="251"/>
        <end position="264"/>
    </location>
</feature>
<keyword evidence="4" id="KW-0597">Phosphoprotein</keyword>
<dbReference type="OrthoDB" id="4567at2759"/>
<dbReference type="InterPro" id="IPR007651">
    <property type="entry name" value="Lipin_N"/>
</dbReference>
<dbReference type="GO" id="GO:0019432">
    <property type="term" value="P:triglyceride biosynthetic process"/>
    <property type="evidence" value="ECO:0007669"/>
    <property type="project" value="TreeGrafter"/>
</dbReference>
<feature type="compositionally biased region" description="Polar residues" evidence="6">
    <location>
        <begin position="336"/>
        <end position="345"/>
    </location>
</feature>
<reference evidence="9" key="2">
    <citation type="submission" date="2015-01" db="EMBL/GenBank/DDBJ databases">
        <title>Evolutionary Origins and Diversification of the Mycorrhizal Mutualists.</title>
        <authorList>
            <consortium name="DOE Joint Genome Institute"/>
            <consortium name="Mycorrhizal Genomics Consortium"/>
            <person name="Kohler A."/>
            <person name="Kuo A."/>
            <person name="Nagy L.G."/>
            <person name="Floudas D."/>
            <person name="Copeland A."/>
            <person name="Barry K.W."/>
            <person name="Cichocki N."/>
            <person name="Veneault-Fourrey C."/>
            <person name="LaButti K."/>
            <person name="Lindquist E.A."/>
            <person name="Lipzen A."/>
            <person name="Lundell T."/>
            <person name="Morin E."/>
            <person name="Murat C."/>
            <person name="Riley R."/>
            <person name="Ohm R."/>
            <person name="Sun H."/>
            <person name="Tunlid A."/>
            <person name="Henrissat B."/>
            <person name="Grigoriev I.V."/>
            <person name="Hibbett D.S."/>
            <person name="Martin F."/>
        </authorList>
    </citation>
    <scope>NUCLEOTIDE SEQUENCE [LARGE SCALE GENOMIC DNA]</scope>
    <source>
        <strain evidence="9">Foug A</strain>
    </source>
</reference>
<evidence type="ECO:0000256" key="3">
    <source>
        <dbReference type="ARBA" id="ARBA00012638"/>
    </source>
</evidence>
<dbReference type="SUPFAM" id="SSF56784">
    <property type="entry name" value="HAD-like"/>
    <property type="match status" value="1"/>
</dbReference>
<evidence type="ECO:0000259" key="7">
    <source>
        <dbReference type="SMART" id="SM00775"/>
    </source>
</evidence>
<dbReference type="STRING" id="1036808.A0A0C3E2L6"/>
<evidence type="ECO:0000256" key="1">
    <source>
        <dbReference type="ARBA" id="ARBA00001946"/>
    </source>
</evidence>
<reference evidence="8 9" key="1">
    <citation type="submission" date="2014-04" db="EMBL/GenBank/DDBJ databases">
        <authorList>
            <consortium name="DOE Joint Genome Institute"/>
            <person name="Kuo A."/>
            <person name="Kohler A."/>
            <person name="Nagy L.G."/>
            <person name="Floudas D."/>
            <person name="Copeland A."/>
            <person name="Barry K.W."/>
            <person name="Cichocki N."/>
            <person name="Veneault-Fourrey C."/>
            <person name="LaButti K."/>
            <person name="Lindquist E.A."/>
            <person name="Lipzen A."/>
            <person name="Lundell T."/>
            <person name="Morin E."/>
            <person name="Murat C."/>
            <person name="Sun H."/>
            <person name="Tunlid A."/>
            <person name="Henrissat B."/>
            <person name="Grigoriev I.V."/>
            <person name="Hibbett D.S."/>
            <person name="Martin F."/>
            <person name="Nordberg H.P."/>
            <person name="Cantor M.N."/>
            <person name="Hua S.X."/>
        </authorList>
    </citation>
    <scope>NUCLEOTIDE SEQUENCE [LARGE SCALE GENOMIC DNA]</scope>
    <source>
        <strain evidence="8 9">Foug A</strain>
    </source>
</reference>
<dbReference type="FunFam" id="3.40.50.1000:FF:000063">
    <property type="entry name" value="Nuclear elongation and deformation protein"/>
    <property type="match status" value="1"/>
</dbReference>
<sequence>MNYLRGAVSAISAPYQYYKDINPSTLTGAIDVIVVRRHTEDGDDHLACSPFHVRFGKLQVLRPADKKVNVSVNDIPIPFSMKIGDAGEAFFVFETDEDIPDDLVTSPLLTATSTTPQEDISPVALNSKSPLIEGSSRTEAKSDILEPEFLDLNATSQDETWSQRQRVQSATEAPSSDDANNATPVSSEGEGAVPSVEYRDHVALDMAGYHSPPTQPRWHSHQRISSTDPPSYENEDTESDDRIPFPQQHHGNIEPPRHTKDHGSLDNSSTPLRTQAYSWEWGAFPQPSPVQTHFTTSFIKGKAKALHAVHDEPDENERILTRSRSVPPELEASPRSVHTSLPSLNSDHDHDNYPPHEHQPLACSDTDTFGSGGRLTALRTDPTKFQVSIHGGATMFELSLVERREVFHGDNEVEAARMFDAGLVDYHCFVGDDNIVSDTRLVIKWNGGQYVTREDESPLMNALKIWRQSSATDGLVDDAPTPPSPPQEESSLASPAGDTGQPKRSDSEPPVPPSRQLTSSSWVRWWSKSRDIPISEQPPLREAATIPFDTKLPTSTLSTLRTHASASAPPGTPAPPQSPVTKAVDMPVPAQPQTQKRYAKTLRLTSDQLKALDLKLGANTITFSLTSSGQPACTARIFVLESTDSIVVSDIDGTITKSDGLGHIFTMIGRDWTHSGVAKLYTDIARNGYRIMYLTSRAIGQADSTREYLKGIKQNDYQLPEGPVIMSPDRLIASLHREVIMRKPEVFKMACLRDIQRLFGETSDSPFYAGFGNRITDALSYRSVNVPPSRIFTIDSSSIIKMELLELTGYKSSYIHMTDLVDQMFPPIHKKWEAEFTDLNYWRTPIQEFQLPELTPPSPALSARSDTSTRSTLARLRNFSIGGRQSISISGALSPRGGSGTPAEVGLNAGSGTGVGPGERSMHLRQMSSFERLSSRLAALTLSSSPITVIGSGSGSFESRSSASSTFLDSDSDADVQADLEGGVFKPGRRSRSTSVASMPGSLDDDDMHFGMDEEMGEEHEGDDEDNDIDGDGGEYEEEAAEEAFDEDFLATGEMKNVPFL</sequence>
<evidence type="ECO:0000256" key="2">
    <source>
        <dbReference type="ARBA" id="ARBA00005476"/>
    </source>
</evidence>
<dbReference type="AlphaFoldDB" id="A0A0C3E2L6"/>
<dbReference type="SMART" id="SM00775">
    <property type="entry name" value="LNS2"/>
    <property type="match status" value="1"/>
</dbReference>
<dbReference type="PANTHER" id="PTHR12181:SF12">
    <property type="entry name" value="PHOSPHATIDATE PHOSPHATASE"/>
    <property type="match status" value="1"/>
</dbReference>
<feature type="region of interest" description="Disordered" evidence="6">
    <location>
        <begin position="473"/>
        <end position="520"/>
    </location>
</feature>
<dbReference type="Pfam" id="PF16876">
    <property type="entry name" value="Lipin_mid"/>
    <property type="match status" value="1"/>
</dbReference>
<dbReference type="GO" id="GO:0008195">
    <property type="term" value="F:phosphatidate phosphatase activity"/>
    <property type="evidence" value="ECO:0007669"/>
    <property type="project" value="UniProtKB-EC"/>
</dbReference>
<dbReference type="InterPro" id="IPR036412">
    <property type="entry name" value="HAD-like_sf"/>
</dbReference>
<feature type="region of interest" description="Disordered" evidence="6">
    <location>
        <begin position="308"/>
        <end position="361"/>
    </location>
</feature>
<dbReference type="FunCoup" id="A0A0C3E2L6">
    <property type="interactions" value="280"/>
</dbReference>
<comment type="cofactor">
    <cofactor evidence="1">
        <name>Mg(2+)</name>
        <dbReference type="ChEBI" id="CHEBI:18420"/>
    </cofactor>
</comment>
<feature type="domain" description="LNS2/PITP" evidence="7">
    <location>
        <begin position="646"/>
        <end position="803"/>
    </location>
</feature>
<dbReference type="Pfam" id="PF04571">
    <property type="entry name" value="Lipin_N"/>
    <property type="match status" value="1"/>
</dbReference>
<feature type="region of interest" description="Disordered" evidence="6">
    <location>
        <begin position="890"/>
        <end position="916"/>
    </location>
</feature>
<evidence type="ECO:0000313" key="9">
    <source>
        <dbReference type="Proteomes" id="UP000053989"/>
    </source>
</evidence>
<gene>
    <name evidence="8" type="ORF">SCLCIDRAFT_1145306</name>
</gene>
<dbReference type="EC" id="3.1.3.4" evidence="3"/>
<feature type="region of interest" description="Disordered" evidence="6">
    <location>
        <begin position="983"/>
        <end position="1061"/>
    </location>
</feature>
<dbReference type="Proteomes" id="UP000053989">
    <property type="component" value="Unassembled WGS sequence"/>
</dbReference>
<dbReference type="GO" id="GO:0005634">
    <property type="term" value="C:nucleus"/>
    <property type="evidence" value="ECO:0007669"/>
    <property type="project" value="TreeGrafter"/>
</dbReference>
<feature type="compositionally biased region" description="Basic and acidic residues" evidence="6">
    <location>
        <begin position="346"/>
        <end position="359"/>
    </location>
</feature>
<evidence type="ECO:0000313" key="8">
    <source>
        <dbReference type="EMBL" id="KIM67045.1"/>
    </source>
</evidence>